<dbReference type="NCBIfam" id="NF005559">
    <property type="entry name" value="PRK07231.1"/>
    <property type="match status" value="1"/>
</dbReference>
<sequence length="251" mass="26274">MQFKGKVALVTGAGSGIGRASAVAFAAQGAKVVVSDISEEGGIETVTAIDKAGGEAIFVKTDVSKPPEVEALINAIIKKYGRLDCAHNNAGITGNSTKVADCSFEEWNRVMGVNLTGIFLCMKYEIPRMIKQGGGAIVNTSSTMGVVAHGDSAAYVSSKHAVIGLTRSAALAYVRDNIRINALCPGNTETPIFDNLKKNMPAVFEGLLLATPIGRFAQPNEIANAVLWLCSDAASYCTGHAMVVDGCYTIQ</sequence>
<evidence type="ECO:0000256" key="1">
    <source>
        <dbReference type="ARBA" id="ARBA00006484"/>
    </source>
</evidence>
<name>A0A445N066_9BACT</name>
<dbReference type="InterPro" id="IPR036291">
    <property type="entry name" value="NAD(P)-bd_dom_sf"/>
</dbReference>
<dbReference type="PRINTS" id="PR00081">
    <property type="entry name" value="GDHRDH"/>
</dbReference>
<evidence type="ECO:0000256" key="2">
    <source>
        <dbReference type="ARBA" id="ARBA00023002"/>
    </source>
</evidence>
<dbReference type="Gene3D" id="3.40.50.720">
    <property type="entry name" value="NAD(P)-binding Rossmann-like Domain"/>
    <property type="match status" value="1"/>
</dbReference>
<dbReference type="CDD" id="cd05233">
    <property type="entry name" value="SDR_c"/>
    <property type="match status" value="1"/>
</dbReference>
<gene>
    <name evidence="3" type="primary">linC</name>
    <name evidence="3" type="ORF">PITCH_A420109</name>
</gene>
<dbReference type="AlphaFoldDB" id="A0A445N066"/>
<proteinExistence type="inferred from homology"/>
<evidence type="ECO:0000313" key="3">
    <source>
        <dbReference type="EMBL" id="SPD75148.1"/>
    </source>
</evidence>
<dbReference type="InterPro" id="IPR020904">
    <property type="entry name" value="Sc_DH/Rdtase_CS"/>
</dbReference>
<dbReference type="NCBIfam" id="NF004818">
    <property type="entry name" value="PRK06172.1"/>
    <property type="match status" value="1"/>
</dbReference>
<accession>A0A445N066</accession>
<dbReference type="SUPFAM" id="SSF51735">
    <property type="entry name" value="NAD(P)-binding Rossmann-fold domains"/>
    <property type="match status" value="1"/>
</dbReference>
<reference evidence="3" key="1">
    <citation type="submission" date="2018-01" db="EMBL/GenBank/DDBJ databases">
        <authorList>
            <person name="Regsiter A."/>
            <person name="William W."/>
        </authorList>
    </citation>
    <scope>NUCLEOTIDE SEQUENCE</scope>
    <source>
        <strain evidence="3">TRIP AH-1</strain>
    </source>
</reference>
<dbReference type="FunFam" id="3.40.50.720:FF:000084">
    <property type="entry name" value="Short-chain dehydrogenase reductase"/>
    <property type="match status" value="1"/>
</dbReference>
<dbReference type="PROSITE" id="PS00061">
    <property type="entry name" value="ADH_SHORT"/>
    <property type="match status" value="1"/>
</dbReference>
<dbReference type="InterPro" id="IPR002347">
    <property type="entry name" value="SDR_fam"/>
</dbReference>
<dbReference type="GO" id="GO:0016491">
    <property type="term" value="F:oxidoreductase activity"/>
    <property type="evidence" value="ECO:0007669"/>
    <property type="project" value="UniProtKB-KW"/>
</dbReference>
<comment type="similarity">
    <text evidence="1">Belongs to the short-chain dehydrogenases/reductases (SDR) family.</text>
</comment>
<protein>
    <submittedName>
        <fullName evidence="3">2,5-dichloro-2,5-cyclohexadiene-1,4-diol dehydrogenase</fullName>
        <ecNumber evidence="3">1.1.1.-</ecNumber>
    </submittedName>
</protein>
<dbReference type="PRINTS" id="PR00080">
    <property type="entry name" value="SDRFAMILY"/>
</dbReference>
<dbReference type="EC" id="1.1.1.-" evidence="3"/>
<dbReference type="EMBL" id="OJIN01000184">
    <property type="protein sequence ID" value="SPD75148.1"/>
    <property type="molecule type" value="Genomic_DNA"/>
</dbReference>
<keyword evidence="2 3" id="KW-0560">Oxidoreductase</keyword>
<dbReference type="PANTHER" id="PTHR24321:SF8">
    <property type="entry name" value="ESTRADIOL 17-BETA-DEHYDROGENASE 8-RELATED"/>
    <property type="match status" value="1"/>
</dbReference>
<dbReference type="PANTHER" id="PTHR24321">
    <property type="entry name" value="DEHYDROGENASES, SHORT CHAIN"/>
    <property type="match status" value="1"/>
</dbReference>
<organism evidence="3">
    <name type="scientific">uncultured Desulfobacterium sp</name>
    <dbReference type="NCBI Taxonomy" id="201089"/>
    <lineage>
        <taxon>Bacteria</taxon>
        <taxon>Pseudomonadati</taxon>
        <taxon>Thermodesulfobacteriota</taxon>
        <taxon>Desulfobacteria</taxon>
        <taxon>Desulfobacterales</taxon>
        <taxon>Desulfobacteriaceae</taxon>
        <taxon>Desulfobacterium</taxon>
        <taxon>environmental samples</taxon>
    </lineage>
</organism>
<dbReference type="Pfam" id="PF13561">
    <property type="entry name" value="adh_short_C2"/>
    <property type="match status" value="1"/>
</dbReference>